<dbReference type="InterPro" id="IPR002669">
    <property type="entry name" value="UreD"/>
</dbReference>
<accession>A0A9X4M4U1</accession>
<keyword evidence="5" id="KW-1185">Reference proteome</keyword>
<comment type="caution">
    <text evidence="4">The sequence shown here is derived from an EMBL/GenBank/DDBJ whole genome shotgun (WGS) entry which is preliminary data.</text>
</comment>
<comment type="similarity">
    <text evidence="1 3">Belongs to the UreD family.</text>
</comment>
<dbReference type="Proteomes" id="UP001152872">
    <property type="component" value="Unassembled WGS sequence"/>
</dbReference>
<sequence>MYKPWTGNLELKFSRRDLSTQLIYNYALAPWKIQRSLYPEGEEVCHCVLLHTAGGLVGGDRLSAKIHLQPYTQALITTAAASKVYRSSGAESWQNIHIHIDEGANLEWFPQETIAFAESKYRQTTRIELAPDATITMWEIVRFGRTARGEKFLDGNWRSHTEVWRDQSPLWIDRQYLHGNPEMLDSPNGLNAHAIAASFIFVGTTVEPELIDRIRSTWEEGNYQGKSSVTRSLAGLVCRYCGDSSGDARKWFQQIWQLLRVSYRNRKICVPRVW</sequence>
<proteinExistence type="inferred from homology"/>
<organism evidence="4 5">
    <name type="scientific">Pseudanabaena catenata USMAC16</name>
    <dbReference type="NCBI Taxonomy" id="1855837"/>
    <lineage>
        <taxon>Bacteria</taxon>
        <taxon>Bacillati</taxon>
        <taxon>Cyanobacteriota</taxon>
        <taxon>Cyanophyceae</taxon>
        <taxon>Pseudanabaenales</taxon>
        <taxon>Pseudanabaenaceae</taxon>
        <taxon>Pseudanabaena</taxon>
    </lineage>
</organism>
<dbReference type="EMBL" id="VBTY01000020">
    <property type="protein sequence ID" value="MDG3493733.1"/>
    <property type="molecule type" value="Genomic_DNA"/>
</dbReference>
<keyword evidence="3" id="KW-0996">Nickel insertion</keyword>
<dbReference type="AlphaFoldDB" id="A0A9X4M4U1"/>
<keyword evidence="2 3" id="KW-0143">Chaperone</keyword>
<evidence type="ECO:0000313" key="5">
    <source>
        <dbReference type="Proteomes" id="UP001152872"/>
    </source>
</evidence>
<keyword evidence="3" id="KW-0963">Cytoplasm</keyword>
<evidence type="ECO:0000313" key="4">
    <source>
        <dbReference type="EMBL" id="MDG3493733.1"/>
    </source>
</evidence>
<dbReference type="GO" id="GO:0016151">
    <property type="term" value="F:nickel cation binding"/>
    <property type="evidence" value="ECO:0007669"/>
    <property type="project" value="UniProtKB-UniRule"/>
</dbReference>
<comment type="subcellular location">
    <subcellularLocation>
        <location evidence="3">Cytoplasm</location>
    </subcellularLocation>
</comment>
<dbReference type="Pfam" id="PF01774">
    <property type="entry name" value="UreD"/>
    <property type="match status" value="1"/>
</dbReference>
<dbReference type="PANTHER" id="PTHR33643">
    <property type="entry name" value="UREASE ACCESSORY PROTEIN D"/>
    <property type="match status" value="1"/>
</dbReference>
<dbReference type="PANTHER" id="PTHR33643:SF1">
    <property type="entry name" value="UREASE ACCESSORY PROTEIN D"/>
    <property type="match status" value="1"/>
</dbReference>
<comment type="subunit">
    <text evidence="3">UreD, UreF and UreG form a complex that acts as a GTP-hydrolysis-dependent molecular chaperone, activating the urease apoprotein by helping to assemble the nickel containing metallocenter of UreC. The UreE protein probably delivers the nickel.</text>
</comment>
<evidence type="ECO:0000256" key="3">
    <source>
        <dbReference type="HAMAP-Rule" id="MF_01384"/>
    </source>
</evidence>
<evidence type="ECO:0000256" key="1">
    <source>
        <dbReference type="ARBA" id="ARBA00007177"/>
    </source>
</evidence>
<gene>
    <name evidence="3" type="primary">ureD</name>
    <name evidence="4" type="ORF">FEV09_04105</name>
</gene>
<reference evidence="4" key="1">
    <citation type="submission" date="2019-05" db="EMBL/GenBank/DDBJ databases">
        <title>Whole genome sequencing of Pseudanabaena catenata USMAC16.</title>
        <authorList>
            <person name="Khan Z."/>
            <person name="Omar W.M."/>
            <person name="Convey P."/>
            <person name="Merican F."/>
            <person name="Najimudin N."/>
        </authorList>
    </citation>
    <scope>NUCLEOTIDE SEQUENCE</scope>
    <source>
        <strain evidence="4">USMAC16</strain>
    </source>
</reference>
<name>A0A9X4M4U1_9CYAN</name>
<dbReference type="RefSeq" id="WP_009625785.1">
    <property type="nucleotide sequence ID" value="NZ_VBTY01000020.1"/>
</dbReference>
<protein>
    <recommendedName>
        <fullName evidence="3">Urease accessory protein UreD</fullName>
    </recommendedName>
</protein>
<evidence type="ECO:0000256" key="2">
    <source>
        <dbReference type="ARBA" id="ARBA00023186"/>
    </source>
</evidence>
<comment type="function">
    <text evidence="3">Required for maturation of urease via the functional incorporation of the urease nickel metallocenter.</text>
</comment>
<dbReference type="GO" id="GO:0005737">
    <property type="term" value="C:cytoplasm"/>
    <property type="evidence" value="ECO:0007669"/>
    <property type="project" value="UniProtKB-SubCell"/>
</dbReference>
<dbReference type="HAMAP" id="MF_01384">
    <property type="entry name" value="UreD"/>
    <property type="match status" value="1"/>
</dbReference>